<evidence type="ECO:0000313" key="3">
    <source>
        <dbReference type="Proteomes" id="UP000008066"/>
    </source>
</evidence>
<feature type="compositionally biased region" description="Polar residues" evidence="1">
    <location>
        <begin position="112"/>
        <end position="122"/>
    </location>
</feature>
<accession>G0SGA0</accession>
<protein>
    <submittedName>
        <fullName evidence="2">Uncharacterized protein</fullName>
    </submittedName>
</protein>
<organism evidence="3">
    <name type="scientific">Chaetomium thermophilum (strain DSM 1495 / CBS 144.50 / IMI 039719)</name>
    <name type="common">Thermochaetoides thermophila</name>
    <dbReference type="NCBI Taxonomy" id="759272"/>
    <lineage>
        <taxon>Eukaryota</taxon>
        <taxon>Fungi</taxon>
        <taxon>Dikarya</taxon>
        <taxon>Ascomycota</taxon>
        <taxon>Pezizomycotina</taxon>
        <taxon>Sordariomycetes</taxon>
        <taxon>Sordariomycetidae</taxon>
        <taxon>Sordariales</taxon>
        <taxon>Chaetomiaceae</taxon>
        <taxon>Thermochaetoides</taxon>
    </lineage>
</organism>
<dbReference type="GeneID" id="18260596"/>
<feature type="region of interest" description="Disordered" evidence="1">
    <location>
        <begin position="430"/>
        <end position="460"/>
    </location>
</feature>
<feature type="compositionally biased region" description="Polar residues" evidence="1">
    <location>
        <begin position="430"/>
        <end position="444"/>
    </location>
</feature>
<feature type="compositionally biased region" description="Acidic residues" evidence="1">
    <location>
        <begin position="160"/>
        <end position="173"/>
    </location>
</feature>
<dbReference type="eggNOG" id="ENOG502R95R">
    <property type="taxonomic scope" value="Eukaryota"/>
</dbReference>
<proteinExistence type="predicted"/>
<name>G0SGA0_CHATD</name>
<dbReference type="STRING" id="759272.G0SGA0"/>
<feature type="region of interest" description="Disordered" evidence="1">
    <location>
        <begin position="109"/>
        <end position="186"/>
    </location>
</feature>
<dbReference type="EMBL" id="GL988047">
    <property type="protein sequence ID" value="EGS17239.1"/>
    <property type="molecule type" value="Genomic_DNA"/>
</dbReference>
<gene>
    <name evidence="2" type="ORF">CTHT_0065580</name>
</gene>
<dbReference type="KEGG" id="cthr:CTHT_0065580"/>
<evidence type="ECO:0000256" key="1">
    <source>
        <dbReference type="SAM" id="MobiDB-lite"/>
    </source>
</evidence>
<feature type="compositionally biased region" description="Acidic residues" evidence="1">
    <location>
        <begin position="450"/>
        <end position="460"/>
    </location>
</feature>
<evidence type="ECO:0000313" key="2">
    <source>
        <dbReference type="EMBL" id="EGS17239.1"/>
    </source>
</evidence>
<reference evidence="2 3" key="1">
    <citation type="journal article" date="2011" name="Cell">
        <title>Insight into structure and assembly of the nuclear pore complex by utilizing the genome of a eukaryotic thermophile.</title>
        <authorList>
            <person name="Amlacher S."/>
            <person name="Sarges P."/>
            <person name="Flemming D."/>
            <person name="van Noort V."/>
            <person name="Kunze R."/>
            <person name="Devos D.P."/>
            <person name="Arumugam M."/>
            <person name="Bork P."/>
            <person name="Hurt E."/>
        </authorList>
    </citation>
    <scope>NUCLEOTIDE SEQUENCE [LARGE SCALE GENOMIC DNA]</scope>
    <source>
        <strain evidence="3">DSM 1495 / CBS 144.50 / IMI 039719</strain>
    </source>
</reference>
<dbReference type="HOGENOM" id="CLU_594466_0_0_1"/>
<keyword evidence="3" id="KW-1185">Reference proteome</keyword>
<dbReference type="RefSeq" id="XP_006696857.1">
    <property type="nucleotide sequence ID" value="XM_006696794.1"/>
</dbReference>
<dbReference type="AlphaFoldDB" id="G0SGA0"/>
<sequence>MSRTTNFRSYDAQARLLAALVASLENQRFDFKKHRMRTVKAMAEACRKLVEAGEDPAQYAIYEHFDTKQKIQKYFGASTPDGIGFQFRSVKQGAKVLIDAVNNGKDPVQAFNEWNNGGSSSIPATPAGRGAKRARAPSMKKTPGTTPASKRRKQIKLEDITDDEDSPDADYSDLDTTPTKNKPISGAKKINDVDLTADDNLDKPAFSTKSTLNKLVKADCAAHEATAGGIHAVCETGTSSKGAVAAQAPTTDQDSGPQQDDDVLVAASSFTLPPIPGTGSSSTADVSTLDAQNTSLFNLPPARPPIIPSLASFPDNVKYASPNSAARSILTSSAPISSNTTVTINGSKAKGFKPDSEAPSTTVSLSQCQSRSCSKTPVQAMSQSFTFENESEPEVTNSAGEALDLHDTYRSVVRGRRSESVATYFTAVDSATGQSHAGTGSVNFDSHDVDGDDEWDAGDV</sequence>
<dbReference type="Proteomes" id="UP000008066">
    <property type="component" value="Unassembled WGS sequence"/>
</dbReference>
<dbReference type="OrthoDB" id="4828117at2759"/>